<reference evidence="4 5" key="1">
    <citation type="journal article" date="2015" name="Microbes Environ.">
        <title>Distribution and evolution of nitrogen fixation genes in the phylum bacteroidetes.</title>
        <authorList>
            <person name="Inoue J."/>
            <person name="Oshima K."/>
            <person name="Suda W."/>
            <person name="Sakamoto M."/>
            <person name="Iino T."/>
            <person name="Noda S."/>
            <person name="Hongoh Y."/>
            <person name="Hattori M."/>
            <person name="Ohkuma M."/>
        </authorList>
    </citation>
    <scope>NUCLEOTIDE SEQUENCE [LARGE SCALE GENOMIC DNA]</scope>
    <source>
        <strain evidence="4 5">JCM 15093</strain>
    </source>
</reference>
<gene>
    <name evidence="4" type="ORF">JCM15093_1431</name>
</gene>
<comment type="caution">
    <text evidence="4">The sequence shown here is derived from an EMBL/GenBank/DDBJ whole genome shotgun (WGS) entry which is preliminary data.</text>
</comment>
<dbReference type="eggNOG" id="COG3279">
    <property type="taxonomic scope" value="Bacteria"/>
</dbReference>
<name>A0A069D7U7_9BACE</name>
<dbReference type="PANTHER" id="PTHR37299">
    <property type="entry name" value="TRANSCRIPTIONAL REGULATOR-RELATED"/>
    <property type="match status" value="1"/>
</dbReference>
<dbReference type="Pfam" id="PF00072">
    <property type="entry name" value="Response_reg"/>
    <property type="match status" value="1"/>
</dbReference>
<dbReference type="GO" id="GO:0000156">
    <property type="term" value="F:phosphorelay response regulator activity"/>
    <property type="evidence" value="ECO:0007669"/>
    <property type="project" value="InterPro"/>
</dbReference>
<evidence type="ECO:0000313" key="4">
    <source>
        <dbReference type="EMBL" id="GAK36274.1"/>
    </source>
</evidence>
<evidence type="ECO:0000313" key="5">
    <source>
        <dbReference type="Proteomes" id="UP000027601"/>
    </source>
</evidence>
<dbReference type="RefSeq" id="WP_024996226.1">
    <property type="nucleotide sequence ID" value="NZ_ATZI01000001.1"/>
</dbReference>
<dbReference type="STRING" id="1121097.GCA_000428125_00830"/>
<keyword evidence="1" id="KW-0597">Phosphoprotein</keyword>
<evidence type="ECO:0000259" key="2">
    <source>
        <dbReference type="PROSITE" id="PS50110"/>
    </source>
</evidence>
<dbReference type="InterPro" id="IPR046947">
    <property type="entry name" value="LytR-like"/>
</dbReference>
<dbReference type="AlphaFoldDB" id="A0A069D7U7"/>
<dbReference type="PANTHER" id="PTHR37299:SF1">
    <property type="entry name" value="STAGE 0 SPORULATION PROTEIN A HOMOLOG"/>
    <property type="match status" value="1"/>
</dbReference>
<organism evidence="4 5">
    <name type="scientific">Bacteroides graminisolvens DSM 19988 = JCM 15093</name>
    <dbReference type="NCBI Taxonomy" id="1121097"/>
    <lineage>
        <taxon>Bacteria</taxon>
        <taxon>Pseudomonadati</taxon>
        <taxon>Bacteroidota</taxon>
        <taxon>Bacteroidia</taxon>
        <taxon>Bacteroidales</taxon>
        <taxon>Bacteroidaceae</taxon>
        <taxon>Bacteroides</taxon>
    </lineage>
</organism>
<dbReference type="PROSITE" id="PS50930">
    <property type="entry name" value="HTH_LYTTR"/>
    <property type="match status" value="1"/>
</dbReference>
<evidence type="ECO:0000256" key="1">
    <source>
        <dbReference type="PROSITE-ProRule" id="PRU00169"/>
    </source>
</evidence>
<dbReference type="InterPro" id="IPR011006">
    <property type="entry name" value="CheY-like_superfamily"/>
</dbReference>
<feature type="domain" description="HTH LytTR-type" evidence="3">
    <location>
        <begin position="130"/>
        <end position="201"/>
    </location>
</feature>
<dbReference type="Gene3D" id="2.40.50.1020">
    <property type="entry name" value="LytTr DNA-binding domain"/>
    <property type="match status" value="1"/>
</dbReference>
<dbReference type="SMART" id="SM00448">
    <property type="entry name" value="REC"/>
    <property type="match status" value="1"/>
</dbReference>
<feature type="modified residue" description="4-aspartylphosphate" evidence="1">
    <location>
        <position position="55"/>
    </location>
</feature>
<dbReference type="EMBL" id="BAJS01000006">
    <property type="protein sequence ID" value="GAK36274.1"/>
    <property type="molecule type" value="Genomic_DNA"/>
</dbReference>
<accession>A0A069D7U7</accession>
<evidence type="ECO:0000259" key="3">
    <source>
        <dbReference type="PROSITE" id="PS50930"/>
    </source>
</evidence>
<protein>
    <submittedName>
        <fullName evidence="4">Two-component system response regulator</fullName>
    </submittedName>
</protein>
<dbReference type="Proteomes" id="UP000027601">
    <property type="component" value="Unassembled WGS sequence"/>
</dbReference>
<dbReference type="PROSITE" id="PS50110">
    <property type="entry name" value="RESPONSE_REGULATORY"/>
    <property type="match status" value="1"/>
</dbReference>
<dbReference type="Pfam" id="PF04397">
    <property type="entry name" value="LytTR"/>
    <property type="match status" value="1"/>
</dbReference>
<proteinExistence type="predicted"/>
<keyword evidence="5" id="KW-1185">Reference proteome</keyword>
<dbReference type="SUPFAM" id="SSF52172">
    <property type="entry name" value="CheY-like"/>
    <property type="match status" value="1"/>
</dbReference>
<dbReference type="GO" id="GO:0003677">
    <property type="term" value="F:DNA binding"/>
    <property type="evidence" value="ECO:0007669"/>
    <property type="project" value="InterPro"/>
</dbReference>
<feature type="domain" description="Response regulatory" evidence="2">
    <location>
        <begin position="4"/>
        <end position="115"/>
    </location>
</feature>
<sequence>MKIKCVITDDEPIARKGIKGYVEKIDFLQLVGECEDALQLNTLLAEQEVDLIFLDIEMPYLTGMEFLAQLKNPPRIIITSAYEHYALQGYELNVTDYLLKPVSFERFLKAVNKVRDALARESAAEEVPYLFVKNNKQLKKINLHEILYVQSLENYVIIQSETSKEIAYSPLKKIMEYLPEPQFIQVHRSFVINSLKVEAIEGNQLVIQNHKIPIARNLREVTFESLLKNKLISR</sequence>
<dbReference type="SMART" id="SM00850">
    <property type="entry name" value="LytTR"/>
    <property type="match status" value="1"/>
</dbReference>
<dbReference type="InterPro" id="IPR007492">
    <property type="entry name" value="LytTR_DNA-bd_dom"/>
</dbReference>
<dbReference type="OrthoDB" id="1490554at2"/>
<dbReference type="InterPro" id="IPR001789">
    <property type="entry name" value="Sig_transdc_resp-reg_receiver"/>
</dbReference>
<dbReference type="Gene3D" id="3.40.50.2300">
    <property type="match status" value="1"/>
</dbReference>